<evidence type="ECO:0000256" key="3">
    <source>
        <dbReference type="ARBA" id="ARBA00022691"/>
    </source>
</evidence>
<dbReference type="GO" id="GO:0008616">
    <property type="term" value="P:tRNA queuosine(34) biosynthetic process"/>
    <property type="evidence" value="ECO:0007669"/>
    <property type="project" value="UniProtKB-KW"/>
</dbReference>
<dbReference type="InterPro" id="IPR042119">
    <property type="entry name" value="QueA_dom2"/>
</dbReference>
<dbReference type="Pfam" id="PF02547">
    <property type="entry name" value="Queuosine_synth"/>
    <property type="match status" value="1"/>
</dbReference>
<dbReference type="PANTHER" id="PTHR30307:SF0">
    <property type="entry name" value="S-ADENOSYLMETHIONINE:TRNA RIBOSYLTRANSFERASE-ISOMERASE"/>
    <property type="match status" value="1"/>
</dbReference>
<feature type="non-terminal residue" evidence="5">
    <location>
        <position position="263"/>
    </location>
</feature>
<gene>
    <name evidence="5" type="ORF">S12H4_40661</name>
</gene>
<dbReference type="InterPro" id="IPR003699">
    <property type="entry name" value="QueA"/>
</dbReference>
<dbReference type="PANTHER" id="PTHR30307">
    <property type="entry name" value="S-ADENOSYLMETHIONINE:TRNA RIBOSYLTRANSFERASE-ISOMERASE"/>
    <property type="match status" value="1"/>
</dbReference>
<protein>
    <recommendedName>
        <fullName evidence="6">S-adenosylmethionine:tRNA ribosyltransferase-isomerase</fullName>
    </recommendedName>
</protein>
<organism evidence="5">
    <name type="scientific">marine sediment metagenome</name>
    <dbReference type="NCBI Taxonomy" id="412755"/>
    <lineage>
        <taxon>unclassified sequences</taxon>
        <taxon>metagenomes</taxon>
        <taxon>ecological metagenomes</taxon>
    </lineage>
</organism>
<evidence type="ECO:0000256" key="2">
    <source>
        <dbReference type="ARBA" id="ARBA00022679"/>
    </source>
</evidence>
<feature type="non-terminal residue" evidence="5">
    <location>
        <position position="1"/>
    </location>
</feature>
<comment type="caution">
    <text evidence="5">The sequence shown here is derived from an EMBL/GenBank/DDBJ whole genome shotgun (WGS) entry which is preliminary data.</text>
</comment>
<keyword evidence="1" id="KW-0963">Cytoplasm</keyword>
<reference evidence="5" key="1">
    <citation type="journal article" date="2014" name="Front. Microbiol.">
        <title>High frequency of phylogenetically diverse reductive dehalogenase-homologous genes in deep subseafloor sedimentary metagenomes.</title>
        <authorList>
            <person name="Kawai M."/>
            <person name="Futagami T."/>
            <person name="Toyoda A."/>
            <person name="Takaki Y."/>
            <person name="Nishi S."/>
            <person name="Hori S."/>
            <person name="Arai W."/>
            <person name="Tsubouchi T."/>
            <person name="Morono Y."/>
            <person name="Uchiyama I."/>
            <person name="Ito T."/>
            <person name="Fujiyama A."/>
            <person name="Inagaki F."/>
            <person name="Takami H."/>
        </authorList>
    </citation>
    <scope>NUCLEOTIDE SEQUENCE</scope>
    <source>
        <strain evidence="5">Expedition CK06-06</strain>
    </source>
</reference>
<dbReference type="Gene3D" id="2.40.10.240">
    <property type="entry name" value="QueA-like"/>
    <property type="match status" value="1"/>
</dbReference>
<dbReference type="NCBIfam" id="TIGR00113">
    <property type="entry name" value="queA"/>
    <property type="match status" value="1"/>
</dbReference>
<proteinExistence type="predicted"/>
<dbReference type="AlphaFoldDB" id="X1SP43"/>
<keyword evidence="3" id="KW-0949">S-adenosyl-L-methionine</keyword>
<name>X1SP43_9ZZZZ</name>
<evidence type="ECO:0000256" key="4">
    <source>
        <dbReference type="ARBA" id="ARBA00022785"/>
    </source>
</evidence>
<dbReference type="InterPro" id="IPR036100">
    <property type="entry name" value="QueA_sf"/>
</dbReference>
<dbReference type="FunFam" id="2.40.10.240:FF:000002">
    <property type="entry name" value="S-adenosylmethionine:tRNA ribosyltransferase-isomerase"/>
    <property type="match status" value="1"/>
</dbReference>
<sequence length="263" mass="29198">RRFADLVDYLKAGDVLVCNDSRVIPARLKGKKADSGGKVELLLLRQLDSAVWEVLLKPAKRVAVGTKLEIGDSESKVWAEITGEGEGGIKVIRFPEEIRLSKLGKIPLPPYIRIPLADEERYQTVYARVPGSIAAPTAGLHFTRRLLDQLEQKGIELLFVTLHVGMDTFRPVREEDPLKHPIHKEYGIVTKEVASRLAQARGEGRRIICVGTTTVRIIEGAAQASQKSLLEPFEGGVSLFILPGYQFRMVDALITNFHLPRST</sequence>
<evidence type="ECO:0000256" key="1">
    <source>
        <dbReference type="ARBA" id="ARBA00022490"/>
    </source>
</evidence>
<evidence type="ECO:0008006" key="6">
    <source>
        <dbReference type="Google" id="ProtNLM"/>
    </source>
</evidence>
<keyword evidence="4" id="KW-0671">Queuosine biosynthesis</keyword>
<dbReference type="InterPro" id="IPR042118">
    <property type="entry name" value="QueA_dom1"/>
</dbReference>
<keyword evidence="2" id="KW-0808">Transferase</keyword>
<dbReference type="Gene3D" id="3.40.1780.10">
    <property type="entry name" value="QueA-like"/>
    <property type="match status" value="1"/>
</dbReference>
<dbReference type="EMBL" id="BARW01024695">
    <property type="protein sequence ID" value="GAI94842.1"/>
    <property type="molecule type" value="Genomic_DNA"/>
</dbReference>
<dbReference type="SUPFAM" id="SSF111337">
    <property type="entry name" value="QueA-like"/>
    <property type="match status" value="1"/>
</dbReference>
<dbReference type="GO" id="GO:0051075">
    <property type="term" value="F:S-adenosylmethionine:tRNA ribosyltransferase-isomerase activity"/>
    <property type="evidence" value="ECO:0007669"/>
    <property type="project" value="TreeGrafter"/>
</dbReference>
<accession>X1SP43</accession>
<evidence type="ECO:0000313" key="5">
    <source>
        <dbReference type="EMBL" id="GAI94842.1"/>
    </source>
</evidence>